<keyword evidence="15" id="KW-1185">Reference proteome</keyword>
<feature type="binding site" evidence="12">
    <location>
        <begin position="133"/>
        <end position="137"/>
    </location>
    <ligand>
        <name>UDP-N-acetyl-alpha-D-glucosamine</name>
        <dbReference type="ChEBI" id="CHEBI:57705"/>
    </ligand>
</feature>
<evidence type="ECO:0000256" key="1">
    <source>
        <dbReference type="ARBA" id="ARBA00004496"/>
    </source>
</evidence>
<comment type="pathway">
    <text evidence="2 12">Cell wall biogenesis; peptidoglycan biosynthesis.</text>
</comment>
<dbReference type="CDD" id="cd01555">
    <property type="entry name" value="UdpNAET"/>
    <property type="match status" value="1"/>
</dbReference>
<evidence type="ECO:0000256" key="11">
    <source>
        <dbReference type="ARBA" id="ARBA00047527"/>
    </source>
</evidence>
<keyword evidence="8 12" id="KW-0131">Cell cycle</keyword>
<dbReference type="Pfam" id="PF00275">
    <property type="entry name" value="EPSP_synthase"/>
    <property type="match status" value="1"/>
</dbReference>
<comment type="catalytic activity">
    <reaction evidence="11 12">
        <text>phosphoenolpyruvate + UDP-N-acetyl-alpha-D-glucosamine = UDP-N-acetyl-3-O-(1-carboxyvinyl)-alpha-D-glucosamine + phosphate</text>
        <dbReference type="Rhea" id="RHEA:18681"/>
        <dbReference type="ChEBI" id="CHEBI:43474"/>
        <dbReference type="ChEBI" id="CHEBI:57705"/>
        <dbReference type="ChEBI" id="CHEBI:58702"/>
        <dbReference type="ChEBI" id="CHEBI:68483"/>
        <dbReference type="EC" id="2.5.1.7"/>
    </reaction>
</comment>
<dbReference type="InterPro" id="IPR050068">
    <property type="entry name" value="MurA_subfamily"/>
</dbReference>
<evidence type="ECO:0000256" key="7">
    <source>
        <dbReference type="ARBA" id="ARBA00022984"/>
    </source>
</evidence>
<keyword evidence="7 12" id="KW-0573">Peptidoglycan synthesis</keyword>
<feature type="binding site" evidence="12">
    <location>
        <position position="104"/>
    </location>
    <ligand>
        <name>UDP-N-acetyl-alpha-D-glucosamine</name>
        <dbReference type="ChEBI" id="CHEBI:57705"/>
    </ligand>
</feature>
<accession>A0A0C1RBI2</accession>
<protein>
    <recommendedName>
        <fullName evidence="12">UDP-N-acetylglucosamine 1-carboxyvinyltransferase</fullName>
        <ecNumber evidence="12">2.5.1.7</ecNumber>
    </recommendedName>
    <alternativeName>
        <fullName evidence="12">Enoylpyruvate transferase</fullName>
    </alternativeName>
    <alternativeName>
        <fullName evidence="12">UDP-N-acetylglucosamine enolpyruvyl transferase</fullName>
        <shortName evidence="12">EPT</shortName>
    </alternativeName>
</protein>
<evidence type="ECO:0000259" key="13">
    <source>
        <dbReference type="Pfam" id="PF00275"/>
    </source>
</evidence>
<keyword evidence="3 12" id="KW-0963">Cytoplasm</keyword>
<name>A0A0C1RBI2_9CLOT</name>
<dbReference type="GO" id="GO:0008760">
    <property type="term" value="F:UDP-N-acetylglucosamine 1-carboxyvinyltransferase activity"/>
    <property type="evidence" value="ECO:0007669"/>
    <property type="project" value="UniProtKB-UniRule"/>
</dbReference>
<dbReference type="InterPro" id="IPR005750">
    <property type="entry name" value="UDP_GlcNAc_COvinyl_MurA"/>
</dbReference>
<dbReference type="InterPro" id="IPR013792">
    <property type="entry name" value="RNA3'P_cycl/enolpyr_Trfase_a/b"/>
</dbReference>
<evidence type="ECO:0000313" key="15">
    <source>
        <dbReference type="Proteomes" id="UP000031366"/>
    </source>
</evidence>
<evidence type="ECO:0000256" key="4">
    <source>
        <dbReference type="ARBA" id="ARBA00022618"/>
    </source>
</evidence>
<dbReference type="EMBL" id="AYSO01000013">
    <property type="protein sequence ID" value="KIE47776.1"/>
    <property type="molecule type" value="Genomic_DNA"/>
</dbReference>
<dbReference type="STRING" id="29341.RSJ17_18075"/>
<organism evidence="14 15">
    <name type="scientific">Clostridium argentinense CDC 2741</name>
    <dbReference type="NCBI Taxonomy" id="1418104"/>
    <lineage>
        <taxon>Bacteria</taxon>
        <taxon>Bacillati</taxon>
        <taxon>Bacillota</taxon>
        <taxon>Clostridia</taxon>
        <taxon>Eubacteriales</taxon>
        <taxon>Clostridiaceae</taxon>
        <taxon>Clostridium</taxon>
    </lineage>
</organism>
<dbReference type="HAMAP" id="MF_00111">
    <property type="entry name" value="MurA"/>
    <property type="match status" value="1"/>
</dbReference>
<dbReference type="GO" id="GO:0019277">
    <property type="term" value="P:UDP-N-acetylgalactosamine biosynthetic process"/>
    <property type="evidence" value="ECO:0007669"/>
    <property type="project" value="InterPro"/>
</dbReference>
<comment type="similarity">
    <text evidence="10 12">Belongs to the EPSP synthase family. MurA subfamily.</text>
</comment>
<dbReference type="NCBIfam" id="TIGR01072">
    <property type="entry name" value="murA"/>
    <property type="match status" value="1"/>
</dbReference>
<dbReference type="EC" id="2.5.1.7" evidence="12"/>
<dbReference type="GO" id="GO:0008360">
    <property type="term" value="P:regulation of cell shape"/>
    <property type="evidence" value="ECO:0007669"/>
    <property type="project" value="UniProtKB-KW"/>
</dbReference>
<proteinExistence type="inferred from homology"/>
<feature type="binding site" evidence="12">
    <location>
        <position position="338"/>
    </location>
    <ligand>
        <name>UDP-N-acetyl-alpha-D-glucosamine</name>
        <dbReference type="ChEBI" id="CHEBI:57705"/>
    </ligand>
</feature>
<evidence type="ECO:0000256" key="8">
    <source>
        <dbReference type="ARBA" id="ARBA00023306"/>
    </source>
</evidence>
<evidence type="ECO:0000256" key="2">
    <source>
        <dbReference type="ARBA" id="ARBA00004752"/>
    </source>
</evidence>
<evidence type="ECO:0000256" key="3">
    <source>
        <dbReference type="ARBA" id="ARBA00022490"/>
    </source>
</evidence>
<dbReference type="Proteomes" id="UP000031366">
    <property type="component" value="Unassembled WGS sequence"/>
</dbReference>
<comment type="function">
    <text evidence="12">Cell wall formation. Adds enolpyruvyl to UDP-N-acetylglucosamine.</text>
</comment>
<dbReference type="UniPathway" id="UPA00219"/>
<evidence type="ECO:0000256" key="5">
    <source>
        <dbReference type="ARBA" id="ARBA00022679"/>
    </source>
</evidence>
<dbReference type="PANTHER" id="PTHR43783:SF2">
    <property type="entry name" value="UDP-N-ACETYLGLUCOSAMINE 1-CARBOXYVINYLTRANSFERASE 2"/>
    <property type="match status" value="1"/>
</dbReference>
<comment type="caution">
    <text evidence="14">The sequence shown here is derived from an EMBL/GenBank/DDBJ whole genome shotgun (WGS) entry which is preliminary data.</text>
</comment>
<evidence type="ECO:0000256" key="9">
    <source>
        <dbReference type="ARBA" id="ARBA00023316"/>
    </source>
</evidence>
<sequence length="440" mass="48186">MEIRIQLRMVFYMRWIELKRKKHLKGCVNIPGAKNSSLALMAACCLSDEQIILKNVPHISDVALIEDISRDIGFNIISKEDYLLLDPTNILGAEIDPKKASAYRASYYFIGALLSKFKKVTLGYPGGDNFGSRPIDQHIKGLKALGAEFKFYNDYYVVEAQELKGAEIFFDIISSGATINLMLAAARAKGKTILQNAARDPEVVDLAILLNKMGANIKGAGTSTIVIEGVNELKKCSHRVIPDRLIAGTFLMSAGIAGGNIAVENVIPEHLLSCIAKLEETGLHIETGENYIRAIKEGNLRGVNVKASMYPGFATDLQQPLTAMLVEANSHSMIKDAVYPNRINHCFELNKMGADIIIKEEGFVIPGNRKLRGAHVHASDVRAGISLILAGLAAEGTTYITGIEHIERGYENIIETFSSIGADIKICEDNNMKESEFVVC</sequence>
<dbReference type="SUPFAM" id="SSF55205">
    <property type="entry name" value="EPT/RTPC-like"/>
    <property type="match status" value="1"/>
</dbReference>
<keyword evidence="4 12" id="KW-0132">Cell division</keyword>
<keyword evidence="6 12" id="KW-0133">Cell shape</keyword>
<evidence type="ECO:0000256" key="12">
    <source>
        <dbReference type="HAMAP-Rule" id="MF_00111"/>
    </source>
</evidence>
<feature type="binding site" evidence="12">
    <location>
        <position position="316"/>
    </location>
    <ligand>
        <name>UDP-N-acetyl-alpha-D-glucosamine</name>
        <dbReference type="ChEBI" id="CHEBI:57705"/>
    </ligand>
</feature>
<evidence type="ECO:0000256" key="10">
    <source>
        <dbReference type="ARBA" id="ARBA00038367"/>
    </source>
</evidence>
<dbReference type="InterPro" id="IPR036968">
    <property type="entry name" value="Enolpyruvate_Tfrase_sf"/>
</dbReference>
<feature type="binding site" evidence="12">
    <location>
        <begin position="34"/>
        <end position="35"/>
    </location>
    <ligand>
        <name>phosphoenolpyruvate</name>
        <dbReference type="ChEBI" id="CHEBI:58702"/>
    </ligand>
</feature>
<dbReference type="Gene3D" id="3.65.10.10">
    <property type="entry name" value="Enolpyruvate transferase domain"/>
    <property type="match status" value="2"/>
</dbReference>
<dbReference type="InterPro" id="IPR001986">
    <property type="entry name" value="Enolpyruvate_Tfrase_dom"/>
</dbReference>
<comment type="subcellular location">
    <subcellularLocation>
        <location evidence="1 12">Cytoplasm</location>
    </subcellularLocation>
</comment>
<dbReference type="AlphaFoldDB" id="A0A0C1RBI2"/>
<evidence type="ECO:0000256" key="6">
    <source>
        <dbReference type="ARBA" id="ARBA00022960"/>
    </source>
</evidence>
<dbReference type="GO" id="GO:0051301">
    <property type="term" value="P:cell division"/>
    <property type="evidence" value="ECO:0007669"/>
    <property type="project" value="UniProtKB-KW"/>
</dbReference>
<comment type="caution">
    <text evidence="12">Lacks conserved residue(s) required for the propagation of feature annotation.</text>
</comment>
<keyword evidence="9 12" id="KW-0961">Cell wall biogenesis/degradation</keyword>
<gene>
    <name evidence="12 14" type="primary">murA</name>
    <name evidence="14" type="ORF">U732_3574</name>
</gene>
<dbReference type="GO" id="GO:0005737">
    <property type="term" value="C:cytoplasm"/>
    <property type="evidence" value="ECO:0007669"/>
    <property type="project" value="UniProtKB-SubCell"/>
</dbReference>
<dbReference type="GO" id="GO:0009252">
    <property type="term" value="P:peptidoglycan biosynthetic process"/>
    <property type="evidence" value="ECO:0007669"/>
    <property type="project" value="UniProtKB-UniRule"/>
</dbReference>
<dbReference type="NCBIfam" id="NF006873">
    <property type="entry name" value="PRK09369.1"/>
    <property type="match status" value="1"/>
</dbReference>
<feature type="active site" description="Proton donor" evidence="12">
    <location>
        <position position="128"/>
    </location>
</feature>
<feature type="domain" description="Enolpyruvate transferase" evidence="13">
    <location>
        <begin position="20"/>
        <end position="416"/>
    </location>
</feature>
<dbReference type="PANTHER" id="PTHR43783">
    <property type="entry name" value="UDP-N-ACETYLGLUCOSAMINE 1-CARBOXYVINYLTRANSFERASE"/>
    <property type="match status" value="1"/>
</dbReference>
<reference evidence="14 15" key="1">
    <citation type="journal article" date="2015" name="Infect. Genet. Evol.">
        <title>Genomic sequences of six botulinum neurotoxin-producing strains representing three clostridial species illustrate the mobility and diversity of botulinum neurotoxin genes.</title>
        <authorList>
            <person name="Smith T.J."/>
            <person name="Hill K.K."/>
            <person name="Xie G."/>
            <person name="Foley B.T."/>
            <person name="Williamson C.H."/>
            <person name="Foster J.T."/>
            <person name="Johnson S.L."/>
            <person name="Chertkov O."/>
            <person name="Teshima H."/>
            <person name="Gibbons H.S."/>
            <person name="Johnsky L.A."/>
            <person name="Karavis M.A."/>
            <person name="Smith L.A."/>
        </authorList>
    </citation>
    <scope>NUCLEOTIDE SEQUENCE [LARGE SCALE GENOMIC DNA]</scope>
    <source>
        <strain evidence="14 15">CDC 2741</strain>
    </source>
</reference>
<dbReference type="GO" id="GO:0071555">
    <property type="term" value="P:cell wall organization"/>
    <property type="evidence" value="ECO:0007669"/>
    <property type="project" value="UniProtKB-KW"/>
</dbReference>
<keyword evidence="5 12" id="KW-0808">Transferase</keyword>
<evidence type="ECO:0000313" key="14">
    <source>
        <dbReference type="EMBL" id="KIE47776.1"/>
    </source>
</evidence>